<sequence>MRFSLAATVAALVAAATAQTTGLSVTAPSSNVWWVASSLNTLAWTCQTSPQQTFTILIGNQDPKILVSPIAIIAIQNNFDCSKTITQQQSAQAPGTGYFVQLADPFNNTNVFAQSEPFEIKPLGSAYPTQATSAGASATGSGSGSGSATGSGAQPSTTGGTDTKNAAMSNLKTTLVGFTTFAAAALGFALA</sequence>
<dbReference type="AlphaFoldDB" id="A0AAD5VD86"/>
<proteinExistence type="predicted"/>
<keyword evidence="1 3" id="KW-0732">Signal</keyword>
<feature type="signal peptide" evidence="3">
    <location>
        <begin position="1"/>
        <end position="18"/>
    </location>
</feature>
<feature type="region of interest" description="Disordered" evidence="2">
    <location>
        <begin position="131"/>
        <end position="165"/>
    </location>
</feature>
<evidence type="ECO:0000313" key="5">
    <source>
        <dbReference type="EMBL" id="KAJ3492238.1"/>
    </source>
</evidence>
<dbReference type="Proteomes" id="UP001212997">
    <property type="component" value="Unassembled WGS sequence"/>
</dbReference>
<organism evidence="5 6">
    <name type="scientific">Meripilus lineatus</name>
    <dbReference type="NCBI Taxonomy" id="2056292"/>
    <lineage>
        <taxon>Eukaryota</taxon>
        <taxon>Fungi</taxon>
        <taxon>Dikarya</taxon>
        <taxon>Basidiomycota</taxon>
        <taxon>Agaricomycotina</taxon>
        <taxon>Agaricomycetes</taxon>
        <taxon>Polyporales</taxon>
        <taxon>Meripilaceae</taxon>
        <taxon>Meripilus</taxon>
    </lineage>
</organism>
<name>A0AAD5VD86_9APHY</name>
<dbReference type="EMBL" id="JANAWD010000002">
    <property type="protein sequence ID" value="KAJ3492238.1"/>
    <property type="molecule type" value="Genomic_DNA"/>
</dbReference>
<reference evidence="5" key="1">
    <citation type="submission" date="2022-07" db="EMBL/GenBank/DDBJ databases">
        <title>Genome Sequence of Physisporinus lineatus.</title>
        <authorList>
            <person name="Buettner E."/>
        </authorList>
    </citation>
    <scope>NUCLEOTIDE SEQUENCE</scope>
    <source>
        <strain evidence="5">VT162</strain>
    </source>
</reference>
<feature type="chain" id="PRO_5042203043" description="Yeast cell wall synthesis Kre9/Knh1-like N-terminal domain-containing protein" evidence="3">
    <location>
        <begin position="19"/>
        <end position="191"/>
    </location>
</feature>
<evidence type="ECO:0000256" key="3">
    <source>
        <dbReference type="SAM" id="SignalP"/>
    </source>
</evidence>
<evidence type="ECO:0000313" key="6">
    <source>
        <dbReference type="Proteomes" id="UP001212997"/>
    </source>
</evidence>
<keyword evidence="6" id="KW-1185">Reference proteome</keyword>
<feature type="compositionally biased region" description="Low complexity" evidence="2">
    <location>
        <begin position="150"/>
        <end position="161"/>
    </location>
</feature>
<feature type="compositionally biased region" description="Low complexity" evidence="2">
    <location>
        <begin position="131"/>
        <end position="140"/>
    </location>
</feature>
<evidence type="ECO:0000256" key="2">
    <source>
        <dbReference type="SAM" id="MobiDB-lite"/>
    </source>
</evidence>
<evidence type="ECO:0000256" key="1">
    <source>
        <dbReference type="ARBA" id="ARBA00022729"/>
    </source>
</evidence>
<evidence type="ECO:0000259" key="4">
    <source>
        <dbReference type="Pfam" id="PF10342"/>
    </source>
</evidence>
<dbReference type="Pfam" id="PF10342">
    <property type="entry name" value="Kre9_KNH"/>
    <property type="match status" value="1"/>
</dbReference>
<comment type="caution">
    <text evidence="5">The sequence shown here is derived from an EMBL/GenBank/DDBJ whole genome shotgun (WGS) entry which is preliminary data.</text>
</comment>
<feature type="domain" description="Yeast cell wall synthesis Kre9/Knh1-like N-terminal" evidence="4">
    <location>
        <begin position="28"/>
        <end position="120"/>
    </location>
</feature>
<dbReference type="InterPro" id="IPR018466">
    <property type="entry name" value="Kre9/Knh1-like_N"/>
</dbReference>
<gene>
    <name evidence="5" type="ORF">NLI96_g122</name>
</gene>
<accession>A0AAD5VD86</accession>
<protein>
    <recommendedName>
        <fullName evidence="4">Yeast cell wall synthesis Kre9/Knh1-like N-terminal domain-containing protein</fullName>
    </recommendedName>
</protein>